<evidence type="ECO:0000313" key="3">
    <source>
        <dbReference type="Proteomes" id="UP000287224"/>
    </source>
</evidence>
<organism evidence="2 3">
    <name type="scientific">Dictyobacter aurantiacus</name>
    <dbReference type="NCBI Taxonomy" id="1936993"/>
    <lineage>
        <taxon>Bacteria</taxon>
        <taxon>Bacillati</taxon>
        <taxon>Chloroflexota</taxon>
        <taxon>Ktedonobacteria</taxon>
        <taxon>Ktedonobacterales</taxon>
        <taxon>Dictyobacteraceae</taxon>
        <taxon>Dictyobacter</taxon>
    </lineage>
</organism>
<dbReference type="Proteomes" id="UP000287224">
    <property type="component" value="Unassembled WGS sequence"/>
</dbReference>
<dbReference type="SUPFAM" id="SSF48371">
    <property type="entry name" value="ARM repeat"/>
    <property type="match status" value="1"/>
</dbReference>
<dbReference type="Gene3D" id="3.30.200.20">
    <property type="entry name" value="Phosphorylase Kinase, domain 1"/>
    <property type="match status" value="1"/>
</dbReference>
<dbReference type="PANTHER" id="PTHR21310">
    <property type="entry name" value="AMINOGLYCOSIDE PHOSPHOTRANSFERASE-RELATED-RELATED"/>
    <property type="match status" value="1"/>
</dbReference>
<protein>
    <recommendedName>
        <fullName evidence="1">Aminoglycoside phosphotransferase domain-containing protein</fullName>
    </recommendedName>
</protein>
<proteinExistence type="predicted"/>
<dbReference type="EMBL" id="BIFQ01000002">
    <property type="protein sequence ID" value="GCE09480.1"/>
    <property type="molecule type" value="Genomic_DNA"/>
</dbReference>
<keyword evidence="3" id="KW-1185">Reference proteome</keyword>
<name>A0A401ZRS9_9CHLR</name>
<reference evidence="3" key="1">
    <citation type="submission" date="2018-12" db="EMBL/GenBank/DDBJ databases">
        <title>Tengunoibacter tsumagoiensis gen. nov., sp. nov., Dictyobacter kobayashii sp. nov., D. alpinus sp. nov., and D. joshuensis sp. nov. and description of Dictyobacteraceae fam. nov. within the order Ktedonobacterales isolated from Tengu-no-mugimeshi.</title>
        <authorList>
            <person name="Wang C.M."/>
            <person name="Zheng Y."/>
            <person name="Sakai Y."/>
            <person name="Toyoda A."/>
            <person name="Minakuchi Y."/>
            <person name="Abe K."/>
            <person name="Yokota A."/>
            <person name="Yabe S."/>
        </authorList>
    </citation>
    <scope>NUCLEOTIDE SEQUENCE [LARGE SCALE GENOMIC DNA]</scope>
    <source>
        <strain evidence="3">S-27</strain>
    </source>
</reference>
<dbReference type="Pfam" id="PF01636">
    <property type="entry name" value="APH"/>
    <property type="match status" value="1"/>
</dbReference>
<dbReference type="InterPro" id="IPR016024">
    <property type="entry name" value="ARM-type_fold"/>
</dbReference>
<dbReference type="Gene3D" id="3.90.1200.10">
    <property type="match status" value="1"/>
</dbReference>
<dbReference type="InterPro" id="IPR011009">
    <property type="entry name" value="Kinase-like_dom_sf"/>
</dbReference>
<dbReference type="Gene3D" id="1.25.10.10">
    <property type="entry name" value="Leucine-rich Repeat Variant"/>
    <property type="match status" value="1"/>
</dbReference>
<dbReference type="InterPro" id="IPR051678">
    <property type="entry name" value="AGP_Transferase"/>
</dbReference>
<dbReference type="SUPFAM" id="SSF56112">
    <property type="entry name" value="Protein kinase-like (PK-like)"/>
    <property type="match status" value="1"/>
</dbReference>
<feature type="domain" description="Aminoglycoside phosphotransferase" evidence="1">
    <location>
        <begin position="413"/>
        <end position="628"/>
    </location>
</feature>
<evidence type="ECO:0000259" key="1">
    <source>
        <dbReference type="Pfam" id="PF01636"/>
    </source>
</evidence>
<dbReference type="InterPro" id="IPR002575">
    <property type="entry name" value="Aminoglycoside_PTrfase"/>
</dbReference>
<comment type="caution">
    <text evidence="2">The sequence shown here is derived from an EMBL/GenBank/DDBJ whole genome shotgun (WGS) entry which is preliminary data.</text>
</comment>
<evidence type="ECO:0000313" key="2">
    <source>
        <dbReference type="EMBL" id="GCE09480.1"/>
    </source>
</evidence>
<sequence>MWLRQLTSPYEYIREEAMGCLSGSICHQGWICPATAYAVPYLIELLREPAVPEKAEILRLLTQIAVTNPDLSEERWRKNAEVPQWNVPEHVPFKDACDEVMHGHPIYLALLDAPDLEIRMQAAKLLRHVATLTSDLWAHLVTRLRQESERKARANLILLLGALSSSKTETLAFFTDLVREDTDELIIFCAALVLVRLAKDETPSEVVQLLAHVLLQPSEHLDVYQELPCKEAISWRAAALGLGHLRPELLQPFVPALQEKLLQAEQLWAMTLAEMLLFIVFSSKQPADQRQWTLAELTRRQITVLSLISKRADLWDADFVPELPDVLRKYGLPDDRQKIAHFLKRELPSLVPQTYPSDFLNSDDYTRYDTFYDYLRKVFKKHLPEVYPEIRVRRIGQMSGMQEDNLDLLIVNDEIIFRLPDSPAAIAAMEQEYALLRSLQGRVPLPIPNPVYKTPHDGELGRIFMGYPKLPGKPLYKEMLESIDSDQTVEVLVSQVFSFLYTLHHIPLADLAPISLPVLHERKRYEALYTRVRLEFFPQLEPDMKSQIATDFEQFLDIPHNFSLKPTLIHGSFGPQRILYQAQNHSIGGVIGFTQTGLGDPAYDLATLFGPHGYDRNLVQGIERVYPGFSLLRERIQFYMNASILQEICSQLDQQSMKNIAPQRELLSYMTFSQAKSATRKDNPTRKL</sequence>
<dbReference type="InterPro" id="IPR011989">
    <property type="entry name" value="ARM-like"/>
</dbReference>
<accession>A0A401ZRS9</accession>
<dbReference type="AlphaFoldDB" id="A0A401ZRS9"/>
<gene>
    <name evidence="2" type="ORF">KDAU_68090</name>
</gene>